<sequence length="583" mass="63144">MTVTDTSETDTVSVLEANYAALEQLLDEIAAGSSDACGDAVVAELAERHERVVRRMESIGNRRILDVSDRDAFRVSGSKSLTDYLSTRLRITRPRRRLRAVQHLEAMHSMTGELLPPRAPNTAAGLADGHLGAEHADAILDVLAKVPAAVDPAETAKAESALATEARRLTPREITQLGVRILAYLDPDGTLTDDRDRARHRKLSLGSQDAQLMSTLSGTLDPTTRALFEVVLAAWAAPGMNNPDDESSPRGDHADIDADLLREAADRDSRSVAQRNHDALKALLQCAADGGLLGASHRGLPPHIIISITEQQLRERAGVAHTATGTDLPISDVLTLAANAQMHLAVFDDHTGEPLFLGRAHRLASQAQRFILFAQYGGCGATDCPTPFAHSEIHHADKDWADGGTTDANQLAPACGPHNRAVGPKPDQWTTEKITTGPDRGRYGWRRNTDPPDQLHANHRHRIRDLLDGHSQVTPGPWGEPCTPDTRPVDDPWADTGETTSNTEPATADIAPDSPWGQSDSLPVTTPDEDPWSSPVAPQRPPSAGIEHQIAYHLVKRIPRPTITTDVNWPRRPAVYAPLGRRG</sequence>
<feature type="domain" description="DUF222" evidence="2">
    <location>
        <begin position="45"/>
        <end position="374"/>
    </location>
</feature>
<evidence type="ECO:0000313" key="3">
    <source>
        <dbReference type="EMBL" id="MCP2177239.1"/>
    </source>
</evidence>
<dbReference type="CDD" id="cd00085">
    <property type="entry name" value="HNHc"/>
    <property type="match status" value="1"/>
</dbReference>
<dbReference type="InterPro" id="IPR003615">
    <property type="entry name" value="HNH_nuc"/>
</dbReference>
<accession>A0ABT1HG60</accession>
<feature type="compositionally biased region" description="Basic and acidic residues" evidence="1">
    <location>
        <begin position="439"/>
        <end position="450"/>
    </location>
</feature>
<comment type="caution">
    <text evidence="3">The sequence shown here is derived from an EMBL/GenBank/DDBJ whole genome shotgun (WGS) entry which is preliminary data.</text>
</comment>
<dbReference type="Pfam" id="PF02720">
    <property type="entry name" value="DUF222"/>
    <property type="match status" value="1"/>
</dbReference>
<gene>
    <name evidence="3" type="ORF">LX13_003067</name>
</gene>
<evidence type="ECO:0000256" key="1">
    <source>
        <dbReference type="SAM" id="MobiDB-lite"/>
    </source>
</evidence>
<organism evidence="3 4">
    <name type="scientific">Williamsia maris</name>
    <dbReference type="NCBI Taxonomy" id="72806"/>
    <lineage>
        <taxon>Bacteria</taxon>
        <taxon>Bacillati</taxon>
        <taxon>Actinomycetota</taxon>
        <taxon>Actinomycetes</taxon>
        <taxon>Mycobacteriales</taxon>
        <taxon>Nocardiaceae</taxon>
        <taxon>Williamsia</taxon>
    </lineage>
</organism>
<dbReference type="EMBL" id="JAMTCJ010000003">
    <property type="protein sequence ID" value="MCP2177239.1"/>
    <property type="molecule type" value="Genomic_DNA"/>
</dbReference>
<protein>
    <recommendedName>
        <fullName evidence="2">DUF222 domain-containing protein</fullName>
    </recommendedName>
</protein>
<keyword evidence="4" id="KW-1185">Reference proteome</keyword>
<proteinExistence type="predicted"/>
<dbReference type="InterPro" id="IPR003870">
    <property type="entry name" value="DUF222"/>
</dbReference>
<evidence type="ECO:0000313" key="4">
    <source>
        <dbReference type="Proteomes" id="UP001206895"/>
    </source>
</evidence>
<dbReference type="RefSeq" id="WP_308214753.1">
    <property type="nucleotide sequence ID" value="NZ_JAMTCJ010000003.1"/>
</dbReference>
<evidence type="ECO:0000259" key="2">
    <source>
        <dbReference type="Pfam" id="PF02720"/>
    </source>
</evidence>
<name>A0ABT1HG60_9NOCA</name>
<feature type="region of interest" description="Disordered" evidence="1">
    <location>
        <begin position="469"/>
        <end position="545"/>
    </location>
</feature>
<reference evidence="3 4" key="1">
    <citation type="submission" date="2022-06" db="EMBL/GenBank/DDBJ databases">
        <title>Genomic Encyclopedia of Archaeal and Bacterial Type Strains, Phase II (KMG-II): from individual species to whole genera.</title>
        <authorList>
            <person name="Goeker M."/>
        </authorList>
    </citation>
    <scope>NUCLEOTIDE SEQUENCE [LARGE SCALE GENOMIC DNA]</scope>
    <source>
        <strain evidence="3 4">DSM 44693</strain>
    </source>
</reference>
<dbReference type="Proteomes" id="UP001206895">
    <property type="component" value="Unassembled WGS sequence"/>
</dbReference>
<feature type="region of interest" description="Disordered" evidence="1">
    <location>
        <begin position="404"/>
        <end position="456"/>
    </location>
</feature>